<dbReference type="InterPro" id="IPR036388">
    <property type="entry name" value="WH-like_DNA-bd_sf"/>
</dbReference>
<feature type="domain" description="HTH gntR-type" evidence="4">
    <location>
        <begin position="14"/>
        <end position="82"/>
    </location>
</feature>
<dbReference type="GO" id="GO:0003700">
    <property type="term" value="F:DNA-binding transcription factor activity"/>
    <property type="evidence" value="ECO:0007669"/>
    <property type="project" value="InterPro"/>
</dbReference>
<dbReference type="PANTHER" id="PTHR38445">
    <property type="entry name" value="HTH-TYPE TRANSCRIPTIONAL REPRESSOR YTRA"/>
    <property type="match status" value="1"/>
</dbReference>
<evidence type="ECO:0000259" key="4">
    <source>
        <dbReference type="PROSITE" id="PS50949"/>
    </source>
</evidence>
<sequence length="127" mass="14384">MWIINIIISNSSDKPIYDQIAEQIKSFIINGELAEAELLPSIRNLAKELQISVITTKRAYEELEREGYIVSVPGKGSFVGAQNKELLREARIRIVEEKLAEAVSAARTIDISYGELQEMLKLLYEED</sequence>
<keyword evidence="2" id="KW-0238">DNA-binding</keyword>
<dbReference type="SUPFAM" id="SSF46785">
    <property type="entry name" value="Winged helix' DNA-binding domain"/>
    <property type="match status" value="1"/>
</dbReference>
<dbReference type="CDD" id="cd07377">
    <property type="entry name" value="WHTH_GntR"/>
    <property type="match status" value="1"/>
</dbReference>
<gene>
    <name evidence="5" type="primary">ytrA_40</name>
    <name evidence="5" type="ORF">SDC9_155422</name>
</gene>
<organism evidence="5">
    <name type="scientific">bioreactor metagenome</name>
    <dbReference type="NCBI Taxonomy" id="1076179"/>
    <lineage>
        <taxon>unclassified sequences</taxon>
        <taxon>metagenomes</taxon>
        <taxon>ecological metagenomes</taxon>
    </lineage>
</organism>
<evidence type="ECO:0000256" key="2">
    <source>
        <dbReference type="ARBA" id="ARBA00023125"/>
    </source>
</evidence>
<protein>
    <submittedName>
        <fullName evidence="5">HTH-type transcriptional repressor YtrA</fullName>
    </submittedName>
</protein>
<dbReference type="InterPro" id="IPR000524">
    <property type="entry name" value="Tscrpt_reg_HTH_GntR"/>
</dbReference>
<reference evidence="5" key="1">
    <citation type="submission" date="2019-08" db="EMBL/GenBank/DDBJ databases">
        <authorList>
            <person name="Kucharzyk K."/>
            <person name="Murdoch R.W."/>
            <person name="Higgins S."/>
            <person name="Loffler F."/>
        </authorList>
    </citation>
    <scope>NUCLEOTIDE SEQUENCE</scope>
</reference>
<dbReference type="PANTHER" id="PTHR38445:SF7">
    <property type="entry name" value="GNTR-FAMILY TRANSCRIPTIONAL REGULATOR"/>
    <property type="match status" value="1"/>
</dbReference>
<dbReference type="SMART" id="SM00345">
    <property type="entry name" value="HTH_GNTR"/>
    <property type="match status" value="1"/>
</dbReference>
<evidence type="ECO:0000256" key="3">
    <source>
        <dbReference type="ARBA" id="ARBA00023163"/>
    </source>
</evidence>
<accession>A0A645F6A5</accession>
<dbReference type="EMBL" id="VSSQ01054165">
    <property type="protein sequence ID" value="MPN08144.1"/>
    <property type="molecule type" value="Genomic_DNA"/>
</dbReference>
<evidence type="ECO:0000313" key="5">
    <source>
        <dbReference type="EMBL" id="MPN08144.1"/>
    </source>
</evidence>
<dbReference type="Pfam" id="PF00392">
    <property type="entry name" value="GntR"/>
    <property type="match status" value="1"/>
</dbReference>
<dbReference type="PROSITE" id="PS50949">
    <property type="entry name" value="HTH_GNTR"/>
    <property type="match status" value="1"/>
</dbReference>
<dbReference type="AlphaFoldDB" id="A0A645F6A5"/>
<dbReference type="InterPro" id="IPR036390">
    <property type="entry name" value="WH_DNA-bd_sf"/>
</dbReference>
<dbReference type="Gene3D" id="1.10.10.10">
    <property type="entry name" value="Winged helix-like DNA-binding domain superfamily/Winged helix DNA-binding domain"/>
    <property type="match status" value="1"/>
</dbReference>
<comment type="caution">
    <text evidence="5">The sequence shown here is derived from an EMBL/GenBank/DDBJ whole genome shotgun (WGS) entry which is preliminary data.</text>
</comment>
<name>A0A645F6A5_9ZZZZ</name>
<proteinExistence type="predicted"/>
<keyword evidence="1" id="KW-0805">Transcription regulation</keyword>
<keyword evidence="3" id="KW-0804">Transcription</keyword>
<dbReference type="GO" id="GO:0003677">
    <property type="term" value="F:DNA binding"/>
    <property type="evidence" value="ECO:0007669"/>
    <property type="project" value="UniProtKB-KW"/>
</dbReference>
<evidence type="ECO:0000256" key="1">
    <source>
        <dbReference type="ARBA" id="ARBA00023015"/>
    </source>
</evidence>